<dbReference type="CDD" id="cd16833">
    <property type="entry name" value="YfiH"/>
    <property type="match status" value="1"/>
</dbReference>
<gene>
    <name evidence="12" type="primary">pgeF</name>
    <name evidence="12" type="ORF">GCM10022377_06580</name>
</gene>
<comment type="catalytic activity">
    <reaction evidence="9">
        <text>adenosine + H2O + H(+) = inosine + NH4(+)</text>
        <dbReference type="Rhea" id="RHEA:24408"/>
        <dbReference type="ChEBI" id="CHEBI:15377"/>
        <dbReference type="ChEBI" id="CHEBI:15378"/>
        <dbReference type="ChEBI" id="CHEBI:16335"/>
        <dbReference type="ChEBI" id="CHEBI:17596"/>
        <dbReference type="ChEBI" id="CHEBI:28938"/>
        <dbReference type="EC" id="3.5.4.4"/>
    </reaction>
    <physiologicalReaction direction="left-to-right" evidence="9">
        <dbReference type="Rhea" id="RHEA:24409"/>
    </physiologicalReaction>
</comment>
<keyword evidence="13" id="KW-1185">Reference proteome</keyword>
<organism evidence="12 13">
    <name type="scientific">Zhihengliuella alba</name>
    <dbReference type="NCBI Taxonomy" id="547018"/>
    <lineage>
        <taxon>Bacteria</taxon>
        <taxon>Bacillati</taxon>
        <taxon>Actinomycetota</taxon>
        <taxon>Actinomycetes</taxon>
        <taxon>Micrococcales</taxon>
        <taxon>Micrococcaceae</taxon>
        <taxon>Zhihengliuella</taxon>
    </lineage>
</organism>
<dbReference type="InterPro" id="IPR011324">
    <property type="entry name" value="Cytotoxic_necrot_fac-like_cat"/>
</dbReference>
<evidence type="ECO:0000313" key="12">
    <source>
        <dbReference type="EMBL" id="GAA3696431.1"/>
    </source>
</evidence>
<dbReference type="PANTHER" id="PTHR30616:SF2">
    <property type="entry name" value="PURINE NUCLEOSIDE PHOSPHORYLASE LACC1"/>
    <property type="match status" value="1"/>
</dbReference>
<evidence type="ECO:0000256" key="2">
    <source>
        <dbReference type="ARBA" id="ARBA00003215"/>
    </source>
</evidence>
<proteinExistence type="inferred from homology"/>
<dbReference type="Gene3D" id="3.60.140.10">
    <property type="entry name" value="CNF1/YfiH-like putative cysteine hydrolases"/>
    <property type="match status" value="1"/>
</dbReference>
<comment type="similarity">
    <text evidence="3">Belongs to the purine nucleoside phosphorylase YfiH/LACC1 family.</text>
</comment>
<comment type="caution">
    <text evidence="12">The sequence shown here is derived from an EMBL/GenBank/DDBJ whole genome shotgun (WGS) entry which is preliminary data.</text>
</comment>
<evidence type="ECO:0000256" key="4">
    <source>
        <dbReference type="ARBA" id="ARBA00022679"/>
    </source>
</evidence>
<comment type="catalytic activity">
    <reaction evidence="11">
        <text>S-methyl-5'-thioadenosine + phosphate = 5-(methylsulfanyl)-alpha-D-ribose 1-phosphate + adenine</text>
        <dbReference type="Rhea" id="RHEA:11852"/>
        <dbReference type="ChEBI" id="CHEBI:16708"/>
        <dbReference type="ChEBI" id="CHEBI:17509"/>
        <dbReference type="ChEBI" id="CHEBI:43474"/>
        <dbReference type="ChEBI" id="CHEBI:58533"/>
        <dbReference type="EC" id="2.4.2.28"/>
    </reaction>
    <physiologicalReaction direction="left-to-right" evidence="11">
        <dbReference type="Rhea" id="RHEA:11853"/>
    </physiologicalReaction>
</comment>
<keyword evidence="4" id="KW-0808">Transferase</keyword>
<dbReference type="InterPro" id="IPR003730">
    <property type="entry name" value="Cu_polyphenol_OxRdtase"/>
</dbReference>
<evidence type="ECO:0000256" key="6">
    <source>
        <dbReference type="ARBA" id="ARBA00022801"/>
    </source>
</evidence>
<dbReference type="InterPro" id="IPR038371">
    <property type="entry name" value="Cu_polyphenol_OxRdtase_sf"/>
</dbReference>
<evidence type="ECO:0000256" key="7">
    <source>
        <dbReference type="ARBA" id="ARBA00022833"/>
    </source>
</evidence>
<evidence type="ECO:0000256" key="9">
    <source>
        <dbReference type="ARBA" id="ARBA00047989"/>
    </source>
</evidence>
<dbReference type="PANTHER" id="PTHR30616">
    <property type="entry name" value="UNCHARACTERIZED PROTEIN YFIH"/>
    <property type="match status" value="1"/>
</dbReference>
<dbReference type="EMBL" id="BAABCJ010000001">
    <property type="protein sequence ID" value="GAA3696431.1"/>
    <property type="molecule type" value="Genomic_DNA"/>
</dbReference>
<keyword evidence="8" id="KW-0186">Copper</keyword>
<evidence type="ECO:0000256" key="10">
    <source>
        <dbReference type="ARBA" id="ARBA00048968"/>
    </source>
</evidence>
<evidence type="ECO:0000313" key="13">
    <source>
        <dbReference type="Proteomes" id="UP001501536"/>
    </source>
</evidence>
<sequence>MLHVDAGPVRSAGPVPRVAFTTVEEGNLALHVADDGPAVHRRRAAVASALRVDRVHYMDQVHSADVVVPARGTPPADRAPTADALVTDDDGAALAVMVADCVPVVLVGVPAGTGSGRTAPGAGRSGTVRAVAHAGRRGLLAGILPATVARMRTLEADLEITAWIGPAICGSCYEVPEEMAQQAEAEQPGIRAATAWGTPSLDLPGAAAVQLRAAGAAVVPSGICTLEDPRFYSYRRDNGCGRFAGLAWMGAAADADPAHTPDNTTGTTP</sequence>
<comment type="function">
    <text evidence="2">Purine nucleoside enzyme that catalyzes the phosphorolysis of adenosine and inosine nucleosides, yielding D-ribose 1-phosphate and the respective free bases, adenine and hypoxanthine. Also catalyzes the phosphorolysis of S-methyl-5'-thioadenosine into adenine and S-methyl-5-thio-alpha-D-ribose 1-phosphate. Also has adenosine deaminase activity.</text>
</comment>
<protein>
    <submittedName>
        <fullName evidence="12">Peptidoglycan editing factor PgeF</fullName>
    </submittedName>
</protein>
<evidence type="ECO:0000256" key="3">
    <source>
        <dbReference type="ARBA" id="ARBA00007353"/>
    </source>
</evidence>
<keyword evidence="7" id="KW-0862">Zinc</keyword>
<dbReference type="Pfam" id="PF02578">
    <property type="entry name" value="Cu-oxidase_4"/>
    <property type="match status" value="1"/>
</dbReference>
<name>A0ABP7CZ25_9MICC</name>
<evidence type="ECO:0000256" key="11">
    <source>
        <dbReference type="ARBA" id="ARBA00049893"/>
    </source>
</evidence>
<keyword evidence="5" id="KW-0479">Metal-binding</keyword>
<dbReference type="SUPFAM" id="SSF64438">
    <property type="entry name" value="CNF1/YfiH-like putative cysteine hydrolases"/>
    <property type="match status" value="1"/>
</dbReference>
<evidence type="ECO:0000256" key="5">
    <source>
        <dbReference type="ARBA" id="ARBA00022723"/>
    </source>
</evidence>
<dbReference type="RefSeq" id="WP_344879900.1">
    <property type="nucleotide sequence ID" value="NZ_BAABCJ010000001.1"/>
</dbReference>
<keyword evidence="6" id="KW-0378">Hydrolase</keyword>
<accession>A0ABP7CZ25</accession>
<comment type="catalytic activity">
    <reaction evidence="1">
        <text>inosine + phosphate = alpha-D-ribose 1-phosphate + hypoxanthine</text>
        <dbReference type="Rhea" id="RHEA:27646"/>
        <dbReference type="ChEBI" id="CHEBI:17368"/>
        <dbReference type="ChEBI" id="CHEBI:17596"/>
        <dbReference type="ChEBI" id="CHEBI:43474"/>
        <dbReference type="ChEBI" id="CHEBI:57720"/>
        <dbReference type="EC" id="2.4.2.1"/>
    </reaction>
    <physiologicalReaction direction="left-to-right" evidence="1">
        <dbReference type="Rhea" id="RHEA:27647"/>
    </physiologicalReaction>
</comment>
<comment type="catalytic activity">
    <reaction evidence="10">
        <text>adenosine + phosphate = alpha-D-ribose 1-phosphate + adenine</text>
        <dbReference type="Rhea" id="RHEA:27642"/>
        <dbReference type="ChEBI" id="CHEBI:16335"/>
        <dbReference type="ChEBI" id="CHEBI:16708"/>
        <dbReference type="ChEBI" id="CHEBI:43474"/>
        <dbReference type="ChEBI" id="CHEBI:57720"/>
        <dbReference type="EC" id="2.4.2.1"/>
    </reaction>
    <physiologicalReaction direction="left-to-right" evidence="10">
        <dbReference type="Rhea" id="RHEA:27643"/>
    </physiologicalReaction>
</comment>
<evidence type="ECO:0000256" key="8">
    <source>
        <dbReference type="ARBA" id="ARBA00023008"/>
    </source>
</evidence>
<reference evidence="13" key="1">
    <citation type="journal article" date="2019" name="Int. J. Syst. Evol. Microbiol.">
        <title>The Global Catalogue of Microorganisms (GCM) 10K type strain sequencing project: providing services to taxonomists for standard genome sequencing and annotation.</title>
        <authorList>
            <consortium name="The Broad Institute Genomics Platform"/>
            <consortium name="The Broad Institute Genome Sequencing Center for Infectious Disease"/>
            <person name="Wu L."/>
            <person name="Ma J."/>
        </authorList>
    </citation>
    <scope>NUCLEOTIDE SEQUENCE [LARGE SCALE GENOMIC DNA]</scope>
    <source>
        <strain evidence="13">JCM 16961</strain>
    </source>
</reference>
<dbReference type="Proteomes" id="UP001501536">
    <property type="component" value="Unassembled WGS sequence"/>
</dbReference>
<evidence type="ECO:0000256" key="1">
    <source>
        <dbReference type="ARBA" id="ARBA00000553"/>
    </source>
</evidence>